<evidence type="ECO:0000256" key="2">
    <source>
        <dbReference type="ARBA" id="ARBA00022679"/>
    </source>
</evidence>
<evidence type="ECO:0000256" key="3">
    <source>
        <dbReference type="ARBA" id="ARBA00022695"/>
    </source>
</evidence>
<dbReference type="OrthoDB" id="9795543at2"/>
<dbReference type="EMBL" id="CP001734">
    <property type="protein sequence ID" value="ACV69561.1"/>
    <property type="molecule type" value="Genomic_DNA"/>
</dbReference>
<evidence type="ECO:0000256" key="7">
    <source>
        <dbReference type="ARBA" id="ARBA00047428"/>
    </source>
</evidence>
<dbReference type="GO" id="GO:0016779">
    <property type="term" value="F:nucleotidyltransferase activity"/>
    <property type="evidence" value="ECO:0007669"/>
    <property type="project" value="UniProtKB-KW"/>
</dbReference>
<organism evidence="9 10">
    <name type="scientific">Desulfohalobium retbaense (strain ATCC 49708 / DSM 5692 / JCM 16813 / HR100)</name>
    <dbReference type="NCBI Taxonomy" id="485915"/>
    <lineage>
        <taxon>Bacteria</taxon>
        <taxon>Pseudomonadati</taxon>
        <taxon>Thermodesulfobacteriota</taxon>
        <taxon>Desulfovibrionia</taxon>
        <taxon>Desulfovibrionales</taxon>
        <taxon>Desulfohalobiaceae</taxon>
        <taxon>Desulfohalobium</taxon>
    </lineage>
</organism>
<evidence type="ECO:0000256" key="5">
    <source>
        <dbReference type="ARBA" id="ARBA00022840"/>
    </source>
</evidence>
<dbReference type="PANTHER" id="PTHR43793">
    <property type="entry name" value="FAD SYNTHASE"/>
    <property type="match status" value="1"/>
</dbReference>
<dbReference type="eggNOG" id="COG0615">
    <property type="taxonomic scope" value="Bacteria"/>
</dbReference>
<evidence type="ECO:0000256" key="1">
    <source>
        <dbReference type="ARBA" id="ARBA00012519"/>
    </source>
</evidence>
<dbReference type="AlphaFoldDB" id="C8X564"/>
<dbReference type="HOGENOM" id="CLU_034585_2_0_7"/>
<dbReference type="GO" id="GO:0016773">
    <property type="term" value="F:phosphotransferase activity, alcohol group as acceptor"/>
    <property type="evidence" value="ECO:0007669"/>
    <property type="project" value="InterPro"/>
</dbReference>
<dbReference type="Pfam" id="PF01467">
    <property type="entry name" value="CTP_transf_like"/>
    <property type="match status" value="1"/>
</dbReference>
<dbReference type="NCBIfam" id="TIGR00125">
    <property type="entry name" value="cyt_tran_rel"/>
    <property type="match status" value="1"/>
</dbReference>
<feature type="domain" description="Cytidyltransferase-like" evidence="8">
    <location>
        <begin position="31"/>
        <end position="126"/>
    </location>
</feature>
<evidence type="ECO:0000256" key="6">
    <source>
        <dbReference type="ARBA" id="ARBA00023277"/>
    </source>
</evidence>
<keyword evidence="6" id="KW-0119">Carbohydrate metabolism</keyword>
<keyword evidence="4" id="KW-0547">Nucleotide-binding</keyword>
<dbReference type="Proteomes" id="UP000001052">
    <property type="component" value="Chromosome"/>
</dbReference>
<dbReference type="InterPro" id="IPR011914">
    <property type="entry name" value="RfaE_dom_II"/>
</dbReference>
<dbReference type="InterPro" id="IPR014729">
    <property type="entry name" value="Rossmann-like_a/b/a_fold"/>
</dbReference>
<dbReference type="RefSeq" id="WP_015752702.1">
    <property type="nucleotide sequence ID" value="NC_013223.1"/>
</dbReference>
<reference evidence="10" key="1">
    <citation type="submission" date="2009-09" db="EMBL/GenBank/DDBJ databases">
        <title>The complete chromosome of Desulfohalobium retbaense DSM 5692.</title>
        <authorList>
            <consortium name="US DOE Joint Genome Institute (JGI-PGF)"/>
            <person name="Lucas S."/>
            <person name="Copeland A."/>
            <person name="Lapidus A."/>
            <person name="Glavina del Rio T."/>
            <person name="Dalin E."/>
            <person name="Tice H."/>
            <person name="Bruce D."/>
            <person name="Goodwin L."/>
            <person name="Pitluck S."/>
            <person name="Kyrpides N."/>
            <person name="Mavromatis K."/>
            <person name="Ivanova N."/>
            <person name="Mikhailova N."/>
            <person name="Munk A.C."/>
            <person name="Brettin T."/>
            <person name="Detter J.C."/>
            <person name="Han C."/>
            <person name="Tapia R."/>
            <person name="Larimer F."/>
            <person name="Land M."/>
            <person name="Hauser L."/>
            <person name="Markowitz V."/>
            <person name="Cheng J.-F."/>
            <person name="Hugenholtz P."/>
            <person name="Woyke T."/>
            <person name="Wu D."/>
            <person name="Spring S."/>
            <person name="Klenk H.-P."/>
            <person name="Eisen J.A."/>
        </authorList>
    </citation>
    <scope>NUCLEOTIDE SEQUENCE [LARGE SCALE GENOMIC DNA]</scope>
    <source>
        <strain evidence="10">DSM 5692</strain>
    </source>
</reference>
<reference evidence="9 10" key="2">
    <citation type="journal article" date="2010" name="Stand. Genomic Sci.">
        <title>Complete genome sequence of Desulfohalobium retbaense type strain (HR(100)).</title>
        <authorList>
            <person name="Spring S."/>
            <person name="Nolan M."/>
            <person name="Lapidus A."/>
            <person name="Glavina Del Rio T."/>
            <person name="Copeland A."/>
            <person name="Tice H."/>
            <person name="Cheng J.F."/>
            <person name="Lucas S."/>
            <person name="Land M."/>
            <person name="Chen F."/>
            <person name="Bruce D."/>
            <person name="Goodwin L."/>
            <person name="Pitluck S."/>
            <person name="Ivanova N."/>
            <person name="Mavromatis K."/>
            <person name="Mikhailova N."/>
            <person name="Pati A."/>
            <person name="Chen A."/>
            <person name="Palaniappan K."/>
            <person name="Hauser L."/>
            <person name="Chang Y.J."/>
            <person name="Jeffries C.D."/>
            <person name="Munk C."/>
            <person name="Kiss H."/>
            <person name="Chain P."/>
            <person name="Han C."/>
            <person name="Brettin T."/>
            <person name="Detter J.C."/>
            <person name="Schuler E."/>
            <person name="Goker M."/>
            <person name="Rohde M."/>
            <person name="Bristow J."/>
            <person name="Eisen J.A."/>
            <person name="Markowitz V."/>
            <person name="Hugenholtz P."/>
            <person name="Kyrpides N.C."/>
            <person name="Klenk H.P."/>
        </authorList>
    </citation>
    <scope>NUCLEOTIDE SEQUENCE [LARGE SCALE GENOMIC DNA]</scope>
    <source>
        <strain evidence="9 10">DSM 5692</strain>
    </source>
</reference>
<dbReference type="PANTHER" id="PTHR43793:SF2">
    <property type="entry name" value="BIFUNCTIONAL PROTEIN HLDE"/>
    <property type="match status" value="1"/>
</dbReference>
<dbReference type="STRING" id="485915.Dret_2277"/>
<keyword evidence="5" id="KW-0067">ATP-binding</keyword>
<keyword evidence="10" id="KW-1185">Reference proteome</keyword>
<gene>
    <name evidence="9" type="ordered locus">Dret_2277</name>
</gene>
<proteinExistence type="predicted"/>
<dbReference type="InterPro" id="IPR050385">
    <property type="entry name" value="Archaeal_FAD_synthase"/>
</dbReference>
<dbReference type="EC" id="2.7.7.70" evidence="1"/>
<comment type="catalytic activity">
    <reaction evidence="7">
        <text>D-glycero-beta-D-manno-heptose 1-phosphate + ATP + H(+) = ADP-D-glycero-beta-D-manno-heptose + diphosphate</text>
        <dbReference type="Rhea" id="RHEA:27465"/>
        <dbReference type="ChEBI" id="CHEBI:15378"/>
        <dbReference type="ChEBI" id="CHEBI:30616"/>
        <dbReference type="ChEBI" id="CHEBI:33019"/>
        <dbReference type="ChEBI" id="CHEBI:59967"/>
        <dbReference type="ChEBI" id="CHEBI:61593"/>
        <dbReference type="EC" id="2.7.7.70"/>
    </reaction>
</comment>
<dbReference type="Gene3D" id="3.40.50.620">
    <property type="entry name" value="HUPs"/>
    <property type="match status" value="1"/>
</dbReference>
<name>C8X564_DESRD</name>
<dbReference type="SUPFAM" id="SSF52374">
    <property type="entry name" value="Nucleotidylyl transferase"/>
    <property type="match status" value="1"/>
</dbReference>
<dbReference type="KEGG" id="drt:Dret_2277"/>
<sequence>MSTIPPNPKLYSREAARILRHSDWKGQHIVFTNGCFDLLHPGHVDYLQRARALGSFLCVGLNSDASVARLKGVSRPVVAEAARAFVLAGLACVDAVVVFDEDTPYELICAVQPHTLVKGGDWSVEAIVGRDIVEQAGGEVLSLPVLAGYSTSALIQRIQQDRA</sequence>
<protein>
    <recommendedName>
        <fullName evidence="1">D-glycero-beta-D-manno-heptose 1-phosphate adenylyltransferase</fullName>
        <ecNumber evidence="1">2.7.7.70</ecNumber>
    </recommendedName>
</protein>
<keyword evidence="3" id="KW-0548">Nucleotidyltransferase</keyword>
<evidence type="ECO:0000313" key="10">
    <source>
        <dbReference type="Proteomes" id="UP000001052"/>
    </source>
</evidence>
<evidence type="ECO:0000313" key="9">
    <source>
        <dbReference type="EMBL" id="ACV69561.1"/>
    </source>
</evidence>
<dbReference type="GO" id="GO:0005975">
    <property type="term" value="P:carbohydrate metabolic process"/>
    <property type="evidence" value="ECO:0007669"/>
    <property type="project" value="InterPro"/>
</dbReference>
<keyword evidence="2" id="KW-0808">Transferase</keyword>
<dbReference type="InterPro" id="IPR004821">
    <property type="entry name" value="Cyt_trans-like"/>
</dbReference>
<evidence type="ECO:0000259" key="8">
    <source>
        <dbReference type="Pfam" id="PF01467"/>
    </source>
</evidence>
<dbReference type="GO" id="GO:0005524">
    <property type="term" value="F:ATP binding"/>
    <property type="evidence" value="ECO:0007669"/>
    <property type="project" value="UniProtKB-KW"/>
</dbReference>
<evidence type="ECO:0000256" key="4">
    <source>
        <dbReference type="ARBA" id="ARBA00022741"/>
    </source>
</evidence>
<accession>C8X564</accession>
<dbReference type="NCBIfam" id="TIGR02199">
    <property type="entry name" value="rfaE_dom_II"/>
    <property type="match status" value="1"/>
</dbReference>